<dbReference type="SUPFAM" id="SSF110857">
    <property type="entry name" value="Gamma-glutamyl cyclotransferase-like"/>
    <property type="match status" value="1"/>
</dbReference>
<evidence type="ECO:0000259" key="3">
    <source>
        <dbReference type="Pfam" id="PF06094"/>
    </source>
</evidence>
<feature type="domain" description="Gamma-glutamylcyclotransferase AIG2-like" evidence="3">
    <location>
        <begin position="4"/>
        <end position="121"/>
    </location>
</feature>
<dbReference type="EMBL" id="JASNQZ010000015">
    <property type="protein sequence ID" value="KAL0946736.1"/>
    <property type="molecule type" value="Genomic_DNA"/>
</dbReference>
<organism evidence="4 5">
    <name type="scientific">Hohenbuehelia grisea</name>
    <dbReference type="NCBI Taxonomy" id="104357"/>
    <lineage>
        <taxon>Eukaryota</taxon>
        <taxon>Fungi</taxon>
        <taxon>Dikarya</taxon>
        <taxon>Basidiomycota</taxon>
        <taxon>Agaricomycotina</taxon>
        <taxon>Agaricomycetes</taxon>
        <taxon>Agaricomycetidae</taxon>
        <taxon>Agaricales</taxon>
        <taxon>Pleurotineae</taxon>
        <taxon>Pleurotaceae</taxon>
        <taxon>Hohenbuehelia</taxon>
    </lineage>
</organism>
<gene>
    <name evidence="4" type="ORF">HGRIS_012915</name>
</gene>
<name>A0ABR3IU31_9AGAR</name>
<reference evidence="5" key="1">
    <citation type="submission" date="2024-06" db="EMBL/GenBank/DDBJ databases">
        <title>Multi-omics analyses provide insights into the biosynthesis of the anticancer antibiotic pleurotin in Hohenbuehelia grisea.</title>
        <authorList>
            <person name="Weaver J.A."/>
            <person name="Alberti F."/>
        </authorList>
    </citation>
    <scope>NUCLEOTIDE SEQUENCE [LARGE SCALE GENOMIC DNA]</scope>
    <source>
        <strain evidence="5">T-177</strain>
    </source>
</reference>
<keyword evidence="2" id="KW-0456">Lyase</keyword>
<sequence length="170" mass="19353">MTVYFAYGSNLWLDQMKRRCPESQLIGVAVLHDWLWIINQRGYANVIPSAGDIVYGLVFKLNERDEETLDGYEGVPSSYEKRTLSVVSLPIRGQTNAKDSQGREEERSIEALVYVDTRRKNAGPPQEEYIYRINMGVKDALEQGIPLGYVEKYIRPLIPEIPADIDASQI</sequence>
<protein>
    <recommendedName>
        <fullName evidence="1">gamma-glutamylcyclotransferase</fullName>
        <ecNumber evidence="1">4.3.2.9</ecNumber>
    </recommendedName>
</protein>
<dbReference type="InterPro" id="IPR013024">
    <property type="entry name" value="GGCT-like"/>
</dbReference>
<evidence type="ECO:0000313" key="5">
    <source>
        <dbReference type="Proteomes" id="UP001556367"/>
    </source>
</evidence>
<dbReference type="PANTHER" id="PTHR12935:SF0">
    <property type="entry name" value="GAMMA-GLUTAMYLCYCLOTRANSFERASE"/>
    <property type="match status" value="1"/>
</dbReference>
<dbReference type="InterPro" id="IPR036568">
    <property type="entry name" value="GGCT-like_sf"/>
</dbReference>
<comment type="caution">
    <text evidence="4">The sequence shown here is derived from an EMBL/GenBank/DDBJ whole genome shotgun (WGS) entry which is preliminary data.</text>
</comment>
<dbReference type="Pfam" id="PF06094">
    <property type="entry name" value="GGACT"/>
    <property type="match status" value="1"/>
</dbReference>
<accession>A0ABR3IU31</accession>
<proteinExistence type="predicted"/>
<keyword evidence="5" id="KW-1185">Reference proteome</keyword>
<dbReference type="Gene3D" id="3.10.490.10">
    <property type="entry name" value="Gamma-glutamyl cyclotransferase-like"/>
    <property type="match status" value="1"/>
</dbReference>
<evidence type="ECO:0000256" key="1">
    <source>
        <dbReference type="ARBA" id="ARBA00012346"/>
    </source>
</evidence>
<dbReference type="CDD" id="cd06661">
    <property type="entry name" value="GGCT_like"/>
    <property type="match status" value="1"/>
</dbReference>
<dbReference type="InterPro" id="IPR009288">
    <property type="entry name" value="AIG2-like_dom"/>
</dbReference>
<dbReference type="PANTHER" id="PTHR12935">
    <property type="entry name" value="GAMMA-GLUTAMYLCYCLOTRANSFERASE"/>
    <property type="match status" value="1"/>
</dbReference>
<evidence type="ECO:0000313" key="4">
    <source>
        <dbReference type="EMBL" id="KAL0946736.1"/>
    </source>
</evidence>
<dbReference type="Proteomes" id="UP001556367">
    <property type="component" value="Unassembled WGS sequence"/>
</dbReference>
<evidence type="ECO:0000256" key="2">
    <source>
        <dbReference type="ARBA" id="ARBA00023239"/>
    </source>
</evidence>
<dbReference type="InterPro" id="IPR017939">
    <property type="entry name" value="G-Glutamylcylcotransferase"/>
</dbReference>
<dbReference type="EC" id="4.3.2.9" evidence="1"/>